<dbReference type="InterPro" id="IPR013785">
    <property type="entry name" value="Aldolase_TIM"/>
</dbReference>
<dbReference type="AlphaFoldDB" id="A0A8J3FG06"/>
<dbReference type="Gene3D" id="3.20.20.70">
    <property type="entry name" value="Aldolase class I"/>
    <property type="match status" value="1"/>
</dbReference>
<dbReference type="InterPro" id="IPR007197">
    <property type="entry name" value="rSAM"/>
</dbReference>
<organism evidence="6 7">
    <name type="scientific">Pilimelia anulata</name>
    <dbReference type="NCBI Taxonomy" id="53371"/>
    <lineage>
        <taxon>Bacteria</taxon>
        <taxon>Bacillati</taxon>
        <taxon>Actinomycetota</taxon>
        <taxon>Actinomycetes</taxon>
        <taxon>Micromonosporales</taxon>
        <taxon>Micromonosporaceae</taxon>
        <taxon>Pilimelia</taxon>
    </lineage>
</organism>
<dbReference type="CDD" id="cd01335">
    <property type="entry name" value="Radical_SAM"/>
    <property type="match status" value="1"/>
</dbReference>
<evidence type="ECO:0000259" key="5">
    <source>
        <dbReference type="PROSITE" id="PS51918"/>
    </source>
</evidence>
<dbReference type="Pfam" id="PF04055">
    <property type="entry name" value="Radical_SAM"/>
    <property type="match status" value="1"/>
</dbReference>
<dbReference type="NCBIfam" id="TIGR04269">
    <property type="entry name" value="SAM_SPASM_FxsB"/>
    <property type="match status" value="1"/>
</dbReference>
<keyword evidence="3" id="KW-0408">Iron</keyword>
<dbReference type="SFLD" id="SFLDG01072">
    <property type="entry name" value="dehydrogenase_like"/>
    <property type="match status" value="1"/>
</dbReference>
<dbReference type="GO" id="GO:0016491">
    <property type="term" value="F:oxidoreductase activity"/>
    <property type="evidence" value="ECO:0007669"/>
    <property type="project" value="InterPro"/>
</dbReference>
<dbReference type="RefSeq" id="WP_189171878.1">
    <property type="nucleotide sequence ID" value="NZ_BMQB01000011.1"/>
</dbReference>
<dbReference type="PROSITE" id="PS51918">
    <property type="entry name" value="RADICAL_SAM"/>
    <property type="match status" value="1"/>
</dbReference>
<dbReference type="EMBL" id="BMQB01000011">
    <property type="protein sequence ID" value="GGK07322.1"/>
    <property type="molecule type" value="Genomic_DNA"/>
</dbReference>
<dbReference type="InterPro" id="IPR023867">
    <property type="entry name" value="Sulphatase_maturase_rSAM"/>
</dbReference>
<evidence type="ECO:0000256" key="4">
    <source>
        <dbReference type="ARBA" id="ARBA00023014"/>
    </source>
</evidence>
<dbReference type="SFLD" id="SFLDS00029">
    <property type="entry name" value="Radical_SAM"/>
    <property type="match status" value="1"/>
</dbReference>
<evidence type="ECO:0000256" key="2">
    <source>
        <dbReference type="ARBA" id="ARBA00022723"/>
    </source>
</evidence>
<gene>
    <name evidence="6" type="ORF">GCM10010123_41510</name>
</gene>
<accession>A0A8J3FG06</accession>
<feature type="domain" description="Radical SAM core" evidence="5">
    <location>
        <begin position="12"/>
        <end position="243"/>
    </location>
</feature>
<dbReference type="InterPro" id="IPR058240">
    <property type="entry name" value="rSAM_sf"/>
</dbReference>
<comment type="caution">
    <text evidence="6">The sequence shown here is derived from an EMBL/GenBank/DDBJ whole genome shotgun (WGS) entry which is preliminary data.</text>
</comment>
<reference evidence="6" key="2">
    <citation type="submission" date="2020-09" db="EMBL/GenBank/DDBJ databases">
        <authorList>
            <person name="Sun Q."/>
            <person name="Ohkuma M."/>
        </authorList>
    </citation>
    <scope>NUCLEOTIDE SEQUENCE</scope>
    <source>
        <strain evidence="6">JCM 3090</strain>
    </source>
</reference>
<dbReference type="GO" id="GO:0051536">
    <property type="term" value="F:iron-sulfur cluster binding"/>
    <property type="evidence" value="ECO:0007669"/>
    <property type="project" value="UniProtKB-KW"/>
</dbReference>
<dbReference type="GO" id="GO:0046872">
    <property type="term" value="F:metal ion binding"/>
    <property type="evidence" value="ECO:0007669"/>
    <property type="project" value="UniProtKB-KW"/>
</dbReference>
<keyword evidence="4" id="KW-0411">Iron-sulfur</keyword>
<protein>
    <submittedName>
        <fullName evidence="6">Radical SAM protein</fullName>
    </submittedName>
</protein>
<evidence type="ECO:0000256" key="3">
    <source>
        <dbReference type="ARBA" id="ARBA00023004"/>
    </source>
</evidence>
<dbReference type="PANTHER" id="PTHR43273:SF8">
    <property type="entry name" value="RADICAL SAM DOMAIN PROTEIN"/>
    <property type="match status" value="1"/>
</dbReference>
<dbReference type="Proteomes" id="UP000649739">
    <property type="component" value="Unassembled WGS sequence"/>
</dbReference>
<keyword evidence="7" id="KW-1185">Reference proteome</keyword>
<evidence type="ECO:0000313" key="6">
    <source>
        <dbReference type="EMBL" id="GGK07322.1"/>
    </source>
</evidence>
<dbReference type="SFLD" id="SFLDG01386">
    <property type="entry name" value="main_SPASM_domain-containing"/>
    <property type="match status" value="1"/>
</dbReference>
<dbReference type="SFLD" id="SFLDG01067">
    <property type="entry name" value="SPASM/twitch_domain_containing"/>
    <property type="match status" value="1"/>
</dbReference>
<evidence type="ECO:0000256" key="1">
    <source>
        <dbReference type="ARBA" id="ARBA00022691"/>
    </source>
</evidence>
<keyword evidence="1" id="KW-0949">S-adenosyl-L-methionine</keyword>
<keyword evidence="2" id="KW-0479">Metal-binding</keyword>
<dbReference type="SUPFAM" id="SSF102114">
    <property type="entry name" value="Radical SAM enzymes"/>
    <property type="match status" value="1"/>
</dbReference>
<sequence>MDPRPRAAAPRAPAFHQFVLKIHSRCNLACTYCYVYTMADQRWKERPPRMPDAVIDAAVDRIAEHAHAHDLPRVDISLHGGEPLLAGPRAVARCVRRLRARVPVPVRAAMQTNGVLLNDEWLRVLRRLGVSISVSLDGGAAANDRRRVDHRGRGSHDRVAAALRLLGQPAYRALYSGLLCTIDLRHDPVATYGALLAHHPPAVDFLLPHGNWGRPPPGRVRGDPATPYGDWLVAVFDRWYGAPRRETRVRLFEELLHTLLGGRSAVEGVGRTPRGSVVVETDGSIEHSDVLGSAAEGAGATGLWVQRDPFDAVFAVPHPLGPGGAATEPAPACRTCTALASCGGGLHAHRYDPATGFANPSVYCPDLFRLVGHLRARLAADLARLAPAARDPDLSPNV</sequence>
<name>A0A8J3FG06_9ACTN</name>
<dbReference type="PANTHER" id="PTHR43273">
    <property type="entry name" value="ANAEROBIC SULFATASE-MATURATING ENZYME HOMOLOG ASLB-RELATED"/>
    <property type="match status" value="1"/>
</dbReference>
<proteinExistence type="predicted"/>
<evidence type="ECO:0000313" key="7">
    <source>
        <dbReference type="Proteomes" id="UP000649739"/>
    </source>
</evidence>
<reference evidence="6" key="1">
    <citation type="journal article" date="2014" name="Int. J. Syst. Evol. Microbiol.">
        <title>Complete genome sequence of Corynebacterium casei LMG S-19264T (=DSM 44701T), isolated from a smear-ripened cheese.</title>
        <authorList>
            <consortium name="US DOE Joint Genome Institute (JGI-PGF)"/>
            <person name="Walter F."/>
            <person name="Albersmeier A."/>
            <person name="Kalinowski J."/>
            <person name="Ruckert C."/>
        </authorList>
    </citation>
    <scope>NUCLEOTIDE SEQUENCE</scope>
    <source>
        <strain evidence="6">JCM 3090</strain>
    </source>
</reference>
<dbReference type="InterPro" id="IPR026335">
    <property type="entry name" value="rSAM_SPASM_FxsB"/>
</dbReference>